<organism evidence="1 2">
    <name type="scientific">Rhizophagus clarus</name>
    <dbReference type="NCBI Taxonomy" id="94130"/>
    <lineage>
        <taxon>Eukaryota</taxon>
        <taxon>Fungi</taxon>
        <taxon>Fungi incertae sedis</taxon>
        <taxon>Mucoromycota</taxon>
        <taxon>Glomeromycotina</taxon>
        <taxon>Glomeromycetes</taxon>
        <taxon>Glomerales</taxon>
        <taxon>Glomeraceae</taxon>
        <taxon>Rhizophagus</taxon>
    </lineage>
</organism>
<comment type="caution">
    <text evidence="1">The sequence shown here is derived from an EMBL/GenBank/DDBJ whole genome shotgun (WGS) entry which is preliminary data.</text>
</comment>
<gene>
    <name evidence="1" type="ORF">RclHR1_06530019</name>
</gene>
<protein>
    <submittedName>
        <fullName evidence="1">Uncharacterized protein</fullName>
    </submittedName>
</protein>
<accession>A0A2Z6SJ48</accession>
<evidence type="ECO:0000313" key="2">
    <source>
        <dbReference type="Proteomes" id="UP000247702"/>
    </source>
</evidence>
<name>A0A2Z6SJ48_9GLOM</name>
<dbReference type="Proteomes" id="UP000247702">
    <property type="component" value="Unassembled WGS sequence"/>
</dbReference>
<proteinExistence type="predicted"/>
<sequence>MKIILKEFDIILNQVALSINNGIDLFDDENDENLANFENINEIEEAVDLEGVNYNELEITNFIDLSTSLLNNKKDEKNKEVRWDMGYRIWDRIWDIGYGWDWDLGLEWDYDKWDGMGLGLVLEFG</sequence>
<reference evidence="1 2" key="1">
    <citation type="submission" date="2017-11" db="EMBL/GenBank/DDBJ databases">
        <title>The genome of Rhizophagus clarus HR1 reveals common genetic basis of auxotrophy among arbuscular mycorrhizal fungi.</title>
        <authorList>
            <person name="Kobayashi Y."/>
        </authorList>
    </citation>
    <scope>NUCLEOTIDE SEQUENCE [LARGE SCALE GENOMIC DNA]</scope>
    <source>
        <strain evidence="1 2">HR1</strain>
    </source>
</reference>
<keyword evidence="2" id="KW-1185">Reference proteome</keyword>
<dbReference type="AlphaFoldDB" id="A0A2Z6SJ48"/>
<evidence type="ECO:0000313" key="1">
    <source>
        <dbReference type="EMBL" id="GBC05979.1"/>
    </source>
</evidence>
<dbReference type="EMBL" id="BEXD01004041">
    <property type="protein sequence ID" value="GBC05979.1"/>
    <property type="molecule type" value="Genomic_DNA"/>
</dbReference>